<evidence type="ECO:0000256" key="2">
    <source>
        <dbReference type="ARBA" id="ARBA00022475"/>
    </source>
</evidence>
<dbReference type="GO" id="GO:0005886">
    <property type="term" value="C:plasma membrane"/>
    <property type="evidence" value="ECO:0007669"/>
    <property type="project" value="UniProtKB-SubCell"/>
</dbReference>
<evidence type="ECO:0000256" key="6">
    <source>
        <dbReference type="ARBA" id="ARBA00022989"/>
    </source>
</evidence>
<keyword evidence="7 8" id="KW-0472">Membrane</keyword>
<keyword evidence="10" id="KW-1185">Reference proteome</keyword>
<evidence type="ECO:0000256" key="4">
    <source>
        <dbReference type="ARBA" id="ARBA00022692"/>
    </source>
</evidence>
<feature type="transmembrane region" description="Helical" evidence="8">
    <location>
        <begin position="93"/>
        <end position="126"/>
    </location>
</feature>
<evidence type="ECO:0000313" key="10">
    <source>
        <dbReference type="Proteomes" id="UP000481033"/>
    </source>
</evidence>
<evidence type="ECO:0000256" key="5">
    <source>
        <dbReference type="ARBA" id="ARBA00022801"/>
    </source>
</evidence>
<dbReference type="GO" id="GO:0006508">
    <property type="term" value="P:proteolysis"/>
    <property type="evidence" value="ECO:0007669"/>
    <property type="project" value="UniProtKB-KW"/>
</dbReference>
<feature type="transmembrane region" description="Helical" evidence="8">
    <location>
        <begin position="209"/>
        <end position="226"/>
    </location>
</feature>
<keyword evidence="3" id="KW-0645">Protease</keyword>
<gene>
    <name evidence="9" type="primary">crtC</name>
    <name evidence="9" type="ORF">DXZ20_36185</name>
</gene>
<keyword evidence="4 8" id="KW-0812">Transmembrane</keyword>
<dbReference type="Pfam" id="PF09721">
    <property type="entry name" value="Exosortase_EpsH"/>
    <property type="match status" value="1"/>
</dbReference>
<feature type="transmembrane region" description="Helical" evidence="8">
    <location>
        <begin position="138"/>
        <end position="159"/>
    </location>
</feature>
<dbReference type="AlphaFoldDB" id="A0A6M0RZ46"/>
<dbReference type="RefSeq" id="WP_163670169.1">
    <property type="nucleotide sequence ID" value="NZ_QXHD01000004.1"/>
</dbReference>
<proteinExistence type="predicted"/>
<accession>A0A6M0RZ46</accession>
<sequence>MFQPQKLNQTSIFSKLKNSPKNLHSILTIIGLLIGLWYLPAWFLGFLDKGLQSTYGFTLAAFFVCFGLYHLWRQRKQITQLKATHTERRLGHFLILGGVLLFPICRFALWSQAILWASILIGIALSNWGWQFYRQQPIIVLSFLVTVYPRPAAAARSLWEAFTPYEYLERVMAHAGAWALRLFNWPATASESFVNVPQGSVDVYWDCNGFDMALTVIAASLVIGLLRKQSRLQILSFMGVGIVTALLFNIPRVMLMTIALVHWGDRWLNFWQGPLGSQLFSGCVLAAYYLIVTNITPKTV</sequence>
<dbReference type="GO" id="GO:0008233">
    <property type="term" value="F:peptidase activity"/>
    <property type="evidence" value="ECO:0007669"/>
    <property type="project" value="UniProtKB-KW"/>
</dbReference>
<feature type="transmembrane region" description="Helical" evidence="8">
    <location>
        <begin position="23"/>
        <end position="43"/>
    </location>
</feature>
<protein>
    <submittedName>
        <fullName evidence="9">Cyanoexosortase C</fullName>
    </submittedName>
</protein>
<evidence type="ECO:0000256" key="1">
    <source>
        <dbReference type="ARBA" id="ARBA00004651"/>
    </source>
</evidence>
<comment type="caution">
    <text evidence="9">The sequence shown here is derived from an EMBL/GenBank/DDBJ whole genome shotgun (WGS) entry which is preliminary data.</text>
</comment>
<reference evidence="9 10" key="1">
    <citation type="journal article" date="2020" name="Microb. Ecol.">
        <title>Ecogenomics of the Marine Benthic Filamentous Cyanobacterium Adonisia.</title>
        <authorList>
            <person name="Walter J.M."/>
            <person name="Coutinho F.H."/>
            <person name="Leomil L."/>
            <person name="Hargreaves P.I."/>
            <person name="Campeao M.E."/>
            <person name="Vieira V.V."/>
            <person name="Silva B.S."/>
            <person name="Fistarol G.O."/>
            <person name="Salomon P.S."/>
            <person name="Sawabe T."/>
            <person name="Mino S."/>
            <person name="Hosokawa M."/>
            <person name="Miyashita H."/>
            <person name="Maruyama F."/>
            <person name="van Verk M.C."/>
            <person name="Dutilh B.E."/>
            <person name="Thompson C.C."/>
            <person name="Thompson F.L."/>
        </authorList>
    </citation>
    <scope>NUCLEOTIDE SEQUENCE [LARGE SCALE GENOMIC DNA]</scope>
    <source>
        <strain evidence="9 10">CCMR0081</strain>
    </source>
</reference>
<organism evidence="9 10">
    <name type="scientific">Adonisia turfae CCMR0081</name>
    <dbReference type="NCBI Taxonomy" id="2292702"/>
    <lineage>
        <taxon>Bacteria</taxon>
        <taxon>Bacillati</taxon>
        <taxon>Cyanobacteriota</taxon>
        <taxon>Adonisia</taxon>
        <taxon>Adonisia turfae</taxon>
    </lineage>
</organism>
<comment type="subcellular location">
    <subcellularLocation>
        <location evidence="1">Cell membrane</location>
        <topology evidence="1">Multi-pass membrane protein</topology>
    </subcellularLocation>
</comment>
<name>A0A6M0RZ46_9CYAN</name>
<dbReference type="NCBIfam" id="NF033464">
    <property type="entry name" value="cyanoexo_CrtC"/>
    <property type="match status" value="1"/>
</dbReference>
<evidence type="ECO:0000256" key="3">
    <source>
        <dbReference type="ARBA" id="ARBA00022670"/>
    </source>
</evidence>
<feature type="transmembrane region" description="Helical" evidence="8">
    <location>
        <begin position="238"/>
        <end position="263"/>
    </location>
</feature>
<feature type="transmembrane region" description="Helical" evidence="8">
    <location>
        <begin position="275"/>
        <end position="292"/>
    </location>
</feature>
<evidence type="ECO:0000256" key="8">
    <source>
        <dbReference type="SAM" id="Phobius"/>
    </source>
</evidence>
<dbReference type="InterPro" id="IPR026392">
    <property type="entry name" value="Exo/Archaeosortase_dom"/>
</dbReference>
<dbReference type="EMBL" id="QXHD01000004">
    <property type="protein sequence ID" value="NEZ60982.1"/>
    <property type="molecule type" value="Genomic_DNA"/>
</dbReference>
<keyword evidence="2" id="KW-1003">Cell membrane</keyword>
<dbReference type="Proteomes" id="UP000481033">
    <property type="component" value="Unassembled WGS sequence"/>
</dbReference>
<keyword evidence="5" id="KW-0378">Hydrolase</keyword>
<keyword evidence="6 8" id="KW-1133">Transmembrane helix</keyword>
<evidence type="ECO:0000256" key="7">
    <source>
        <dbReference type="ARBA" id="ARBA00023136"/>
    </source>
</evidence>
<dbReference type="InterPro" id="IPR019127">
    <property type="entry name" value="Exosortase"/>
</dbReference>
<evidence type="ECO:0000313" key="9">
    <source>
        <dbReference type="EMBL" id="NEZ60982.1"/>
    </source>
</evidence>
<feature type="transmembrane region" description="Helical" evidence="8">
    <location>
        <begin position="55"/>
        <end position="72"/>
    </location>
</feature>
<dbReference type="NCBIfam" id="TIGR04178">
    <property type="entry name" value="exo_archaeo"/>
    <property type="match status" value="1"/>
</dbReference>